<evidence type="ECO:0000313" key="10">
    <source>
        <dbReference type="Proteomes" id="UP001497600"/>
    </source>
</evidence>
<dbReference type="PANTHER" id="PTHR12395">
    <property type="entry name" value="DOM-3 RELATED"/>
    <property type="match status" value="1"/>
</dbReference>
<evidence type="ECO:0000256" key="4">
    <source>
        <dbReference type="ARBA" id="ARBA00044676"/>
    </source>
</evidence>
<comment type="catalytic activity">
    <reaction evidence="6">
        <text>a 5'-end NAD(+)-phospho-ribonucleoside in mRNA + H2O = a 5'-end phospho-ribonucleoside in mRNA + NAD(+) + H(+)</text>
        <dbReference type="Rhea" id="RHEA:60880"/>
        <dbReference type="Rhea" id="RHEA-COMP:15692"/>
        <dbReference type="Rhea" id="RHEA-COMP:15698"/>
        <dbReference type="ChEBI" id="CHEBI:15377"/>
        <dbReference type="ChEBI" id="CHEBI:15378"/>
        <dbReference type="ChEBI" id="CHEBI:57540"/>
        <dbReference type="ChEBI" id="CHEBI:138282"/>
        <dbReference type="ChEBI" id="CHEBI:144029"/>
    </reaction>
    <physiologicalReaction direction="left-to-right" evidence="6">
        <dbReference type="Rhea" id="RHEA:60881"/>
    </physiologicalReaction>
</comment>
<sequence>MKKFPLSIFSKLTNKYEPSSENELDELILQSTSEQLASKEYMYFSKPDQKTFLPNDKQNLRNLRIPIGKEKGKKKKNTINKQSTIIGSDLTIGFSDYRRPTEEEIYSLSDLLLALDKIEKRDSITIASLRRNLLLLMLIPLNPSKEFSLNIIRWENYLIIDKDWTTDSLISQINNLNLENSDTDLLSYTGFRFEDLVTENEEEDSQGNFYTVTGHDISGTSVVFTAEIDASVKGKDGLSGYVELKSHRYSKNSTIDLKLSRKLLSSWCQTRLISGKYVVIGFRKKSETYNLAAIKTYDTNDIPNLLHSKGQPVYVSMDDKDSQITCQKLLKWYQCVMAWIIQEIGSSQTSHTLMYDPESRELKLTPSTENIRPSWMNTTN</sequence>
<dbReference type="EMBL" id="OZ004253">
    <property type="protein sequence ID" value="CAK7894442.1"/>
    <property type="molecule type" value="Genomic_DNA"/>
</dbReference>
<keyword evidence="10" id="KW-1185">Reference proteome</keyword>
<keyword evidence="7" id="KW-0539">Nucleus</keyword>
<comment type="function">
    <text evidence="7">Decapping enzyme for NAD-capped RNAs: specifically hydrolyzes the nicotinamide adenine dinucleotide (NAD) cap from a subset of RNAs by removing the entire NAD moiety from the 5'-end of an NAD-capped RNA.</text>
</comment>
<evidence type="ECO:0000259" key="8">
    <source>
        <dbReference type="Pfam" id="PF08652"/>
    </source>
</evidence>
<dbReference type="InterPro" id="IPR013961">
    <property type="entry name" value="RAI1"/>
</dbReference>
<organism evidence="9 10">
    <name type="scientific">[Candida] anglica</name>
    <dbReference type="NCBI Taxonomy" id="148631"/>
    <lineage>
        <taxon>Eukaryota</taxon>
        <taxon>Fungi</taxon>
        <taxon>Dikarya</taxon>
        <taxon>Ascomycota</taxon>
        <taxon>Saccharomycotina</taxon>
        <taxon>Pichiomycetes</taxon>
        <taxon>Debaryomycetaceae</taxon>
        <taxon>Kurtzmaniella</taxon>
    </lineage>
</organism>
<name>A0ABP0E6L9_9ASCO</name>
<keyword evidence="7" id="KW-0694">RNA-binding</keyword>
<evidence type="ECO:0000256" key="1">
    <source>
        <dbReference type="ARBA" id="ARBA00001968"/>
    </source>
</evidence>
<dbReference type="Pfam" id="PF08652">
    <property type="entry name" value="RAI1"/>
    <property type="match status" value="1"/>
</dbReference>
<feature type="domain" description="RAI1-like" evidence="8">
    <location>
        <begin position="39"/>
        <end position="372"/>
    </location>
</feature>
<evidence type="ECO:0000256" key="2">
    <source>
        <dbReference type="ARBA" id="ARBA00006562"/>
    </source>
</evidence>
<evidence type="ECO:0000256" key="3">
    <source>
        <dbReference type="ARBA" id="ARBA00022722"/>
    </source>
</evidence>
<comment type="catalytic activity">
    <reaction evidence="5">
        <text>a 5'-end triphospho-ribonucleoside in mRNA + H2O = a 5'-end phospho-ribonucleoside in mRNA + diphosphate + H(+)</text>
        <dbReference type="Rhea" id="RHEA:78683"/>
        <dbReference type="Rhea" id="RHEA-COMP:15692"/>
        <dbReference type="Rhea" id="RHEA-COMP:17164"/>
        <dbReference type="ChEBI" id="CHEBI:15377"/>
        <dbReference type="ChEBI" id="CHEBI:15378"/>
        <dbReference type="ChEBI" id="CHEBI:33019"/>
        <dbReference type="ChEBI" id="CHEBI:138282"/>
        <dbReference type="ChEBI" id="CHEBI:167618"/>
    </reaction>
    <physiologicalReaction direction="left-to-right" evidence="5">
        <dbReference type="Rhea" id="RHEA:78684"/>
    </physiologicalReaction>
</comment>
<dbReference type="InterPro" id="IPR039039">
    <property type="entry name" value="RAI1-like_fam"/>
</dbReference>
<keyword evidence="7" id="KW-0547">Nucleotide-binding</keyword>
<keyword evidence="3 7" id="KW-0540">Nuclease</keyword>
<accession>A0ABP0E6L9</accession>
<evidence type="ECO:0000313" key="9">
    <source>
        <dbReference type="EMBL" id="CAK7894442.1"/>
    </source>
</evidence>
<comment type="similarity">
    <text evidence="2 7">Belongs to the DXO/Dom3Z family.</text>
</comment>
<dbReference type="EC" id="3.6.1.-" evidence="7"/>
<comment type="subcellular location">
    <subcellularLocation>
        <location evidence="7">Nucleus</location>
    </subcellularLocation>
</comment>
<protein>
    <recommendedName>
        <fullName evidence="7">Decapping nuclease</fullName>
        <ecNumber evidence="7">3.6.1.-</ecNumber>
    </recommendedName>
</protein>
<reference evidence="9 10" key="1">
    <citation type="submission" date="2024-01" db="EMBL/GenBank/DDBJ databases">
        <authorList>
            <consortium name="Genoscope - CEA"/>
            <person name="William W."/>
        </authorList>
    </citation>
    <scope>NUCLEOTIDE SEQUENCE [LARGE SCALE GENOMIC DNA]</scope>
    <source>
        <strain evidence="9 10">29B2s-10</strain>
    </source>
</reference>
<dbReference type="Proteomes" id="UP001497600">
    <property type="component" value="Chromosome A"/>
</dbReference>
<gene>
    <name evidence="9" type="ORF">CAAN4_A12420</name>
</gene>
<proteinExistence type="inferred from homology"/>
<evidence type="ECO:0000256" key="5">
    <source>
        <dbReference type="ARBA" id="ARBA00044692"/>
    </source>
</evidence>
<keyword evidence="7" id="KW-0479">Metal-binding</keyword>
<evidence type="ECO:0000256" key="6">
    <source>
        <dbReference type="ARBA" id="ARBA00048124"/>
    </source>
</evidence>
<comment type="catalytic activity">
    <reaction evidence="4">
        <text>a 5'-end (N(7)-methyl 5'-triphosphoguanosine)-ribonucleoside-ribonucleotide in mRNA + H2O = a (N(7)-methyl 5'-triphosphoguanosine)-nucleoside + a 5'-end phospho-ribonucleoside in mRNA + H(+)</text>
        <dbReference type="Rhea" id="RHEA:66928"/>
        <dbReference type="Rhea" id="RHEA-COMP:15692"/>
        <dbReference type="Rhea" id="RHEA-COMP:17313"/>
        <dbReference type="ChEBI" id="CHEBI:15377"/>
        <dbReference type="ChEBI" id="CHEBI:15378"/>
        <dbReference type="ChEBI" id="CHEBI:138282"/>
        <dbReference type="ChEBI" id="CHEBI:172876"/>
        <dbReference type="ChEBI" id="CHEBI:172877"/>
    </reaction>
    <physiologicalReaction direction="left-to-right" evidence="4">
        <dbReference type="Rhea" id="RHEA:66929"/>
    </physiologicalReaction>
</comment>
<keyword evidence="7" id="KW-0378">Hydrolase</keyword>
<comment type="cofactor">
    <cofactor evidence="1 7">
        <name>a divalent metal cation</name>
        <dbReference type="ChEBI" id="CHEBI:60240"/>
    </cofactor>
</comment>
<evidence type="ECO:0000256" key="7">
    <source>
        <dbReference type="RuleBase" id="RU367113"/>
    </source>
</evidence>
<dbReference type="PANTHER" id="PTHR12395:SF9">
    <property type="entry name" value="DECAPPING AND EXORIBONUCLEASE PROTEIN"/>
    <property type="match status" value="1"/>
</dbReference>